<dbReference type="PANTHER" id="PTHR10815:SF13">
    <property type="entry name" value="METHYLATED-DNA--PROTEIN-CYSTEINE METHYLTRANSFERASE"/>
    <property type="match status" value="1"/>
</dbReference>
<dbReference type="InterPro" id="IPR008332">
    <property type="entry name" value="MethylG_MeTrfase_N"/>
</dbReference>
<evidence type="ECO:0000259" key="11">
    <source>
        <dbReference type="Pfam" id="PF02870"/>
    </source>
</evidence>
<comment type="subcellular location">
    <subcellularLocation>
        <location evidence="9">Cytoplasm</location>
    </subcellularLocation>
</comment>
<dbReference type="Gene3D" id="1.10.10.10">
    <property type="entry name" value="Winged helix-like DNA-binding domain superfamily/Winged helix DNA-binding domain"/>
    <property type="match status" value="1"/>
</dbReference>
<feature type="active site" description="Nucleophile; methyl group acceptor" evidence="9">
    <location>
        <position position="130"/>
    </location>
</feature>
<keyword evidence="5 9" id="KW-0808">Transferase</keyword>
<dbReference type="EMBL" id="CP053069">
    <property type="protein sequence ID" value="QJR09168.1"/>
    <property type="molecule type" value="Genomic_DNA"/>
</dbReference>
<keyword evidence="13" id="KW-1185">Reference proteome</keyword>
<evidence type="ECO:0000313" key="12">
    <source>
        <dbReference type="EMBL" id="QJR09168.1"/>
    </source>
</evidence>
<dbReference type="GO" id="GO:0032259">
    <property type="term" value="P:methylation"/>
    <property type="evidence" value="ECO:0007669"/>
    <property type="project" value="UniProtKB-KW"/>
</dbReference>
<evidence type="ECO:0000259" key="10">
    <source>
        <dbReference type="Pfam" id="PF01035"/>
    </source>
</evidence>
<dbReference type="InterPro" id="IPR036631">
    <property type="entry name" value="MGMT_N_sf"/>
</dbReference>
<dbReference type="PROSITE" id="PS00374">
    <property type="entry name" value="MGMT"/>
    <property type="match status" value="1"/>
</dbReference>
<evidence type="ECO:0000256" key="4">
    <source>
        <dbReference type="ARBA" id="ARBA00022603"/>
    </source>
</evidence>
<dbReference type="FunFam" id="1.10.10.10:FF:000214">
    <property type="entry name" value="Methylated-DNA--protein-cysteine methyltransferase"/>
    <property type="match status" value="1"/>
</dbReference>
<keyword evidence="7 9" id="KW-0234">DNA repair</keyword>
<dbReference type="InterPro" id="IPR014048">
    <property type="entry name" value="MethylDNA_cys_MeTrfase_DNA-bd"/>
</dbReference>
<evidence type="ECO:0000313" key="13">
    <source>
        <dbReference type="Proteomes" id="UP000501534"/>
    </source>
</evidence>
<evidence type="ECO:0000256" key="1">
    <source>
        <dbReference type="ARBA" id="ARBA00001286"/>
    </source>
</evidence>
<proteinExistence type="inferred from homology"/>
<dbReference type="EC" id="2.1.1.63" evidence="9"/>
<dbReference type="Pfam" id="PF01035">
    <property type="entry name" value="DNA_binding_1"/>
    <property type="match status" value="1"/>
</dbReference>
<dbReference type="AlphaFoldDB" id="A0A6M4GQV8"/>
<comment type="similarity">
    <text evidence="2 9">Belongs to the MGMT family.</text>
</comment>
<name>A0A6M4GQV8_9PROT</name>
<evidence type="ECO:0000256" key="2">
    <source>
        <dbReference type="ARBA" id="ARBA00008711"/>
    </source>
</evidence>
<dbReference type="KEGG" id="uru:DSM104443_00204"/>
<feature type="domain" description="Methylguanine DNA methyltransferase ribonuclease-like" evidence="11">
    <location>
        <begin position="4"/>
        <end position="74"/>
    </location>
</feature>
<evidence type="ECO:0000256" key="8">
    <source>
        <dbReference type="ARBA" id="ARBA00049348"/>
    </source>
</evidence>
<feature type="domain" description="Methylated-DNA-[protein]-cysteine S-methyltransferase DNA binding" evidence="10">
    <location>
        <begin position="79"/>
        <end position="159"/>
    </location>
</feature>
<accession>A0A6M4GQV8</accession>
<dbReference type="Proteomes" id="UP000501534">
    <property type="component" value="Chromosome"/>
</dbReference>
<reference evidence="12 13" key="1">
    <citation type="submission" date="2020-04" db="EMBL/GenBank/DDBJ databases">
        <title>Usitatibacter rugosus gen. nov., sp. nov. and Usitatibacter palustris sp. nov., novel members of Usitatibacteraceae fam. nov. within the order Nitrosomonadales isolated from soil.</title>
        <authorList>
            <person name="Huber K.J."/>
            <person name="Neumann-Schaal M."/>
            <person name="Geppert A."/>
            <person name="Luckner M."/>
            <person name="Wanner G."/>
            <person name="Overmann J."/>
        </authorList>
    </citation>
    <scope>NUCLEOTIDE SEQUENCE [LARGE SCALE GENOMIC DNA]</scope>
    <source>
        <strain evidence="12 13">0125_3</strain>
    </source>
</reference>
<evidence type="ECO:0000256" key="3">
    <source>
        <dbReference type="ARBA" id="ARBA00022490"/>
    </source>
</evidence>
<dbReference type="GO" id="GO:0003908">
    <property type="term" value="F:methylated-DNA-[protein]-cysteine S-methyltransferase activity"/>
    <property type="evidence" value="ECO:0007669"/>
    <property type="project" value="UniProtKB-UniRule"/>
</dbReference>
<dbReference type="NCBIfam" id="TIGR00589">
    <property type="entry name" value="ogt"/>
    <property type="match status" value="1"/>
</dbReference>
<comment type="catalytic activity">
    <reaction evidence="8 9">
        <text>a 6-O-methyl-2'-deoxyguanosine in DNA + L-cysteinyl-[protein] = S-methyl-L-cysteinyl-[protein] + a 2'-deoxyguanosine in DNA</text>
        <dbReference type="Rhea" id="RHEA:24000"/>
        <dbReference type="Rhea" id="RHEA-COMP:10131"/>
        <dbReference type="Rhea" id="RHEA-COMP:10132"/>
        <dbReference type="Rhea" id="RHEA-COMP:11367"/>
        <dbReference type="Rhea" id="RHEA-COMP:11368"/>
        <dbReference type="ChEBI" id="CHEBI:29950"/>
        <dbReference type="ChEBI" id="CHEBI:82612"/>
        <dbReference type="ChEBI" id="CHEBI:85445"/>
        <dbReference type="ChEBI" id="CHEBI:85448"/>
        <dbReference type="EC" id="2.1.1.63"/>
    </reaction>
</comment>
<keyword evidence="6 9" id="KW-0227">DNA damage</keyword>
<dbReference type="InterPro" id="IPR001497">
    <property type="entry name" value="MethylDNA_cys_MeTrfase_AS"/>
</dbReference>
<dbReference type="InterPro" id="IPR023546">
    <property type="entry name" value="MGMT"/>
</dbReference>
<gene>
    <name evidence="12" type="primary">ogt</name>
    <name evidence="12" type="ORF">DSM104443_00204</name>
</gene>
<dbReference type="RefSeq" id="WP_171088861.1">
    <property type="nucleotide sequence ID" value="NZ_CP053069.1"/>
</dbReference>
<evidence type="ECO:0000256" key="5">
    <source>
        <dbReference type="ARBA" id="ARBA00022679"/>
    </source>
</evidence>
<evidence type="ECO:0000256" key="6">
    <source>
        <dbReference type="ARBA" id="ARBA00022763"/>
    </source>
</evidence>
<evidence type="ECO:0000256" key="9">
    <source>
        <dbReference type="HAMAP-Rule" id="MF_00772"/>
    </source>
</evidence>
<dbReference type="Pfam" id="PF02870">
    <property type="entry name" value="Methyltransf_1N"/>
    <property type="match status" value="1"/>
</dbReference>
<comment type="function">
    <text evidence="9">Involved in the cellular defense against the biological effects of O6-methylguanine (O6-MeG) and O4-methylthymine (O4-MeT) in DNA. Repairs the methylated nucleobase in DNA by stoichiometrically transferring the methyl group to a cysteine residue in the enzyme. This is a suicide reaction: the enzyme is irreversibly inactivated.</text>
</comment>
<dbReference type="Gene3D" id="3.30.160.70">
    <property type="entry name" value="Methylated DNA-protein cysteine methyltransferase domain"/>
    <property type="match status" value="1"/>
</dbReference>
<dbReference type="GO" id="GO:0005737">
    <property type="term" value="C:cytoplasm"/>
    <property type="evidence" value="ECO:0007669"/>
    <property type="project" value="UniProtKB-SubCell"/>
</dbReference>
<dbReference type="GO" id="GO:0006307">
    <property type="term" value="P:DNA alkylation repair"/>
    <property type="evidence" value="ECO:0007669"/>
    <property type="project" value="UniProtKB-UniRule"/>
</dbReference>
<comment type="miscellaneous">
    <text evidence="9">This enzyme catalyzes only one turnover and therefore is not strictly catalytic. According to one definition, an enzyme is a biocatalyst that acts repeatedly and over many reaction cycles.</text>
</comment>
<keyword evidence="3 9" id="KW-0963">Cytoplasm</keyword>
<sequence length="165" mass="17663">MTTKYARFETPLGTMFAVATDGEITRLDFTDAKYVAKLSDDAVEDAKDPVLARCAKQMAEYFAGKRDTFDLPVAPHGTEFQESVWREIARVPFGKTITYSELARRAGAPGSARAAGAATGRNPIAVAIPCHRIVGADGSLTGYAGGLPRKTRLLELEGVLQGSLV</sequence>
<dbReference type="InterPro" id="IPR036217">
    <property type="entry name" value="MethylDNA_cys_MeTrfase_DNAb"/>
</dbReference>
<dbReference type="HAMAP" id="MF_00772">
    <property type="entry name" value="OGT"/>
    <property type="match status" value="1"/>
</dbReference>
<dbReference type="CDD" id="cd06445">
    <property type="entry name" value="ATase"/>
    <property type="match status" value="1"/>
</dbReference>
<dbReference type="InterPro" id="IPR036388">
    <property type="entry name" value="WH-like_DNA-bd_sf"/>
</dbReference>
<dbReference type="PANTHER" id="PTHR10815">
    <property type="entry name" value="METHYLATED-DNA--PROTEIN-CYSTEINE METHYLTRANSFERASE"/>
    <property type="match status" value="1"/>
</dbReference>
<protein>
    <recommendedName>
        <fullName evidence="9">Methylated-DNA--protein-cysteine methyltransferase</fullName>
        <ecNumber evidence="9">2.1.1.63</ecNumber>
    </recommendedName>
    <alternativeName>
        <fullName evidence="9">6-O-methylguanine-DNA methyltransferase</fullName>
        <shortName evidence="9">MGMT</shortName>
    </alternativeName>
    <alternativeName>
        <fullName evidence="9">O-6-methylguanine-DNA-alkyltransferase</fullName>
    </alternativeName>
</protein>
<evidence type="ECO:0000256" key="7">
    <source>
        <dbReference type="ARBA" id="ARBA00023204"/>
    </source>
</evidence>
<comment type="catalytic activity">
    <reaction evidence="1 9">
        <text>a 4-O-methyl-thymidine in DNA + L-cysteinyl-[protein] = a thymidine in DNA + S-methyl-L-cysteinyl-[protein]</text>
        <dbReference type="Rhea" id="RHEA:53428"/>
        <dbReference type="Rhea" id="RHEA-COMP:10131"/>
        <dbReference type="Rhea" id="RHEA-COMP:10132"/>
        <dbReference type="Rhea" id="RHEA-COMP:13555"/>
        <dbReference type="Rhea" id="RHEA-COMP:13556"/>
        <dbReference type="ChEBI" id="CHEBI:29950"/>
        <dbReference type="ChEBI" id="CHEBI:82612"/>
        <dbReference type="ChEBI" id="CHEBI:137386"/>
        <dbReference type="ChEBI" id="CHEBI:137387"/>
        <dbReference type="EC" id="2.1.1.63"/>
    </reaction>
</comment>
<organism evidence="12 13">
    <name type="scientific">Usitatibacter rugosus</name>
    <dbReference type="NCBI Taxonomy" id="2732067"/>
    <lineage>
        <taxon>Bacteria</taxon>
        <taxon>Pseudomonadati</taxon>
        <taxon>Pseudomonadota</taxon>
        <taxon>Betaproteobacteria</taxon>
        <taxon>Nitrosomonadales</taxon>
        <taxon>Usitatibacteraceae</taxon>
        <taxon>Usitatibacter</taxon>
    </lineage>
</organism>
<dbReference type="SUPFAM" id="SSF46767">
    <property type="entry name" value="Methylated DNA-protein cysteine methyltransferase, C-terminal domain"/>
    <property type="match status" value="1"/>
</dbReference>
<dbReference type="SUPFAM" id="SSF53155">
    <property type="entry name" value="Methylated DNA-protein cysteine methyltransferase domain"/>
    <property type="match status" value="1"/>
</dbReference>
<keyword evidence="4 9" id="KW-0489">Methyltransferase</keyword>